<evidence type="ECO:0000313" key="3">
    <source>
        <dbReference type="Proteomes" id="UP000807115"/>
    </source>
</evidence>
<reference evidence="2" key="2">
    <citation type="submission" date="2020-10" db="EMBL/GenBank/DDBJ databases">
        <authorList>
            <person name="Cooper E.A."/>
            <person name="Brenton Z.W."/>
            <person name="Flinn B.S."/>
            <person name="Jenkins J."/>
            <person name="Shu S."/>
            <person name="Flowers D."/>
            <person name="Luo F."/>
            <person name="Wang Y."/>
            <person name="Xia P."/>
            <person name="Barry K."/>
            <person name="Daum C."/>
            <person name="Lipzen A."/>
            <person name="Yoshinaga Y."/>
            <person name="Schmutz J."/>
            <person name="Saski C."/>
            <person name="Vermerris W."/>
            <person name="Kresovich S."/>
        </authorList>
    </citation>
    <scope>NUCLEOTIDE SEQUENCE</scope>
</reference>
<name>A0A921QYJ4_SORBI</name>
<dbReference type="Proteomes" id="UP000807115">
    <property type="component" value="Chromosome 5"/>
</dbReference>
<protein>
    <submittedName>
        <fullName evidence="2">Uncharacterized protein</fullName>
    </submittedName>
</protein>
<sequence>MTSMANHLCGDLQGTDGQGGHNLGSTNGQPDVLATHVDGSDMVTTTKCEKQEREKIFVYLLWIPYLWTIL</sequence>
<dbReference type="AlphaFoldDB" id="A0A921QYJ4"/>
<evidence type="ECO:0000256" key="1">
    <source>
        <dbReference type="SAM" id="MobiDB-lite"/>
    </source>
</evidence>
<evidence type="ECO:0000313" key="2">
    <source>
        <dbReference type="EMBL" id="KAG0529161.1"/>
    </source>
</evidence>
<feature type="region of interest" description="Disordered" evidence="1">
    <location>
        <begin position="1"/>
        <end position="35"/>
    </location>
</feature>
<reference evidence="2" key="1">
    <citation type="journal article" date="2019" name="BMC Genomics">
        <title>A new reference genome for Sorghum bicolor reveals high levels of sequence similarity between sweet and grain genotypes: implications for the genetics of sugar metabolism.</title>
        <authorList>
            <person name="Cooper E.A."/>
            <person name="Brenton Z.W."/>
            <person name="Flinn B.S."/>
            <person name="Jenkins J."/>
            <person name="Shu S."/>
            <person name="Flowers D."/>
            <person name="Luo F."/>
            <person name="Wang Y."/>
            <person name="Xia P."/>
            <person name="Barry K."/>
            <person name="Daum C."/>
            <person name="Lipzen A."/>
            <person name="Yoshinaga Y."/>
            <person name="Schmutz J."/>
            <person name="Saski C."/>
            <person name="Vermerris W."/>
            <person name="Kresovich S."/>
        </authorList>
    </citation>
    <scope>NUCLEOTIDE SEQUENCE</scope>
</reference>
<gene>
    <name evidence="2" type="ORF">BDA96_05G074400</name>
</gene>
<comment type="caution">
    <text evidence="2">The sequence shown here is derived from an EMBL/GenBank/DDBJ whole genome shotgun (WGS) entry which is preliminary data.</text>
</comment>
<proteinExistence type="predicted"/>
<organism evidence="2 3">
    <name type="scientific">Sorghum bicolor</name>
    <name type="common">Sorghum</name>
    <name type="synonym">Sorghum vulgare</name>
    <dbReference type="NCBI Taxonomy" id="4558"/>
    <lineage>
        <taxon>Eukaryota</taxon>
        <taxon>Viridiplantae</taxon>
        <taxon>Streptophyta</taxon>
        <taxon>Embryophyta</taxon>
        <taxon>Tracheophyta</taxon>
        <taxon>Spermatophyta</taxon>
        <taxon>Magnoliopsida</taxon>
        <taxon>Liliopsida</taxon>
        <taxon>Poales</taxon>
        <taxon>Poaceae</taxon>
        <taxon>PACMAD clade</taxon>
        <taxon>Panicoideae</taxon>
        <taxon>Andropogonodae</taxon>
        <taxon>Andropogoneae</taxon>
        <taxon>Sorghinae</taxon>
        <taxon>Sorghum</taxon>
    </lineage>
</organism>
<dbReference type="EMBL" id="CM027684">
    <property type="protein sequence ID" value="KAG0529161.1"/>
    <property type="molecule type" value="Genomic_DNA"/>
</dbReference>
<accession>A0A921QYJ4</accession>